<gene>
    <name evidence="1" type="ORF">MKS88_002465</name>
</gene>
<accession>A0ACB9YB06</accession>
<proteinExistence type="predicted"/>
<organism evidence="1 2">
    <name type="scientific">Plasmodium brasilianum</name>
    <dbReference type="NCBI Taxonomy" id="5824"/>
    <lineage>
        <taxon>Eukaryota</taxon>
        <taxon>Sar</taxon>
        <taxon>Alveolata</taxon>
        <taxon>Apicomplexa</taxon>
        <taxon>Aconoidasida</taxon>
        <taxon>Haemosporida</taxon>
        <taxon>Plasmodiidae</taxon>
        <taxon>Plasmodium</taxon>
        <taxon>Plasmodium (Plasmodium)</taxon>
    </lineage>
</organism>
<dbReference type="EMBL" id="CM043776">
    <property type="protein sequence ID" value="KAI4838953.1"/>
    <property type="molecule type" value="Genomic_DNA"/>
</dbReference>
<reference evidence="1" key="1">
    <citation type="submission" date="2022-06" db="EMBL/GenBank/DDBJ databases">
        <title>The First Complete Genome of the Simian Malaria Parasite Plasmodium brasilianum.</title>
        <authorList>
            <person name="Bajic M."/>
            <person name="Ravishankar S."/>
        </authorList>
    </citation>
    <scope>NUCLEOTIDE SEQUENCE</scope>
    <source>
        <strain evidence="1">Bolivian I</strain>
    </source>
</reference>
<evidence type="ECO:0000313" key="1">
    <source>
        <dbReference type="EMBL" id="KAI4838953.1"/>
    </source>
</evidence>
<comment type="caution">
    <text evidence="1">The sequence shown here is derived from an EMBL/GenBank/DDBJ whole genome shotgun (WGS) entry which is preliminary data.</text>
</comment>
<sequence>MLNILTFVLFYTLLNDNIITNNKLPHSIYSYVIHNNRNVAFFKSKHRKAYVKKKTINYEDGINEKKHQKKKKSPCEQIYRNVSSIAACFVTQKDISHINTMALALLEFKKLHNNLMVPENYILKSEDNENLKNYKLWKKLQDIKNEKSDKKKKYIYLVLKKMDFPLNTIFSKEEIENFETDDVEITTMSHLSTEENVHFDFDERQEVRKELFSPYIKKAKDKKGENVKDFLALYKFIPKISEQSELPPYSNRSVRKKGILKYILEDLKKDEIFNSHYNYYYDNIYNNVNDDDINDYFKLVMKFRRSNESYDFFVNRRRSFFSEENRKEKKFFLYTRKEIEGAHSYDFDKWSFSDFVEALVFFNELYLDLNKEKYEQFRKGEGSEELDITDFNSLDPGFVVPSDNVWPQEWHSMPLGMYINQVRMGDIDAKFHFIRRKILDYLMLDFKSEEYENKYIDFTFRKLFLGLGWFIHTRGHPITICPFDKIQFDTFSMDFCKPEEIQGLHLGYLVIQAQTHEKIFWNNYRDRFEFMKGLEINIRSADDLIF</sequence>
<protein>
    <submittedName>
        <fullName evidence="1">Uncharacterized protein</fullName>
    </submittedName>
</protein>
<name>A0ACB9YB06_PLABR</name>
<keyword evidence="2" id="KW-1185">Reference proteome</keyword>
<dbReference type="Proteomes" id="UP001056978">
    <property type="component" value="Chromosome 8"/>
</dbReference>
<evidence type="ECO:0000313" key="2">
    <source>
        <dbReference type="Proteomes" id="UP001056978"/>
    </source>
</evidence>